<feature type="transmembrane region" description="Helical" evidence="5">
    <location>
        <begin position="101"/>
        <end position="121"/>
    </location>
</feature>
<dbReference type="OrthoDB" id="6418713at2759"/>
<evidence type="ECO:0000313" key="8">
    <source>
        <dbReference type="EMBL" id="CAH0370293.1"/>
    </source>
</evidence>
<proteinExistence type="predicted"/>
<comment type="subcellular location">
    <subcellularLocation>
        <location evidence="1">Membrane</location>
        <topology evidence="1">Multi-pass membrane protein</topology>
    </subcellularLocation>
</comment>
<reference evidence="8" key="2">
    <citation type="submission" date="2021-11" db="EMBL/GenBank/DDBJ databases">
        <authorList>
            <consortium name="Genoscope - CEA"/>
            <person name="William W."/>
        </authorList>
    </citation>
    <scope>NUCLEOTIDE SEQUENCE</scope>
</reference>
<accession>A0A7S3ZMF2</accession>
<feature type="domain" description="Sugar phosphate transporter" evidence="6">
    <location>
        <begin position="74"/>
        <end position="368"/>
    </location>
</feature>
<feature type="transmembrane region" description="Helical" evidence="5">
    <location>
        <begin position="189"/>
        <end position="207"/>
    </location>
</feature>
<sequence>MRCSLALLASTAAWQLPRRRVPVLGRPALYKSTHPALSTQPSWLVPAKPARAAPLRAVSIDEEQQTMARVAPLLGFLGLWYAFNAAFNVQNKVILNKFPYPWAASWFQLASGILFFVPAWLTKLRSPPNVDTKLILRFLPIAALHCGGHGLQVSSMGAGSVFFTHVIKATEPVVGMLVLLAFTGKIAPWWVNACLAPIVGGVVYAGIKPGTAFGMGDLLGYASVAALASTVAFSIAKLLAKSLMTKETKKKHNLTPANNYAVLTVCSTLVLLLPSALGEGPAALAAIKAMPNPAAFMRQLVGCGFLYYGYNEMGFRVLDLLSPVSAAVANSLKRVAVLLAAVIFLGEKVSSRKIIGSSVAMAGVLLYSLAKTKAAKLPPKPVKIVVDAEEPGTWQP</sequence>
<evidence type="ECO:0000313" key="9">
    <source>
        <dbReference type="Proteomes" id="UP000789595"/>
    </source>
</evidence>
<name>A0A7S3ZMF2_9STRA</name>
<evidence type="ECO:0000256" key="2">
    <source>
        <dbReference type="ARBA" id="ARBA00022692"/>
    </source>
</evidence>
<dbReference type="InterPro" id="IPR050186">
    <property type="entry name" value="TPT_transporter"/>
</dbReference>
<evidence type="ECO:0000256" key="5">
    <source>
        <dbReference type="SAM" id="Phobius"/>
    </source>
</evidence>
<evidence type="ECO:0000256" key="4">
    <source>
        <dbReference type="ARBA" id="ARBA00023136"/>
    </source>
</evidence>
<evidence type="ECO:0000256" key="3">
    <source>
        <dbReference type="ARBA" id="ARBA00022989"/>
    </source>
</evidence>
<dbReference type="Pfam" id="PF03151">
    <property type="entry name" value="TPT"/>
    <property type="match status" value="1"/>
</dbReference>
<keyword evidence="2 5" id="KW-0812">Transmembrane</keyword>
<dbReference type="SUPFAM" id="SSF103481">
    <property type="entry name" value="Multidrug resistance efflux transporter EmrE"/>
    <property type="match status" value="1"/>
</dbReference>
<dbReference type="AlphaFoldDB" id="A0A7S3ZMF2"/>
<dbReference type="EMBL" id="CAKKNE010000003">
    <property type="protein sequence ID" value="CAH0370293.1"/>
    <property type="molecule type" value="Genomic_DNA"/>
</dbReference>
<dbReference type="EMBL" id="HBIW01004085">
    <property type="protein sequence ID" value="CAE0687915.1"/>
    <property type="molecule type" value="Transcribed_RNA"/>
</dbReference>
<keyword evidence="9" id="KW-1185">Reference proteome</keyword>
<dbReference type="Proteomes" id="UP000789595">
    <property type="component" value="Unassembled WGS sequence"/>
</dbReference>
<dbReference type="InterPro" id="IPR037185">
    <property type="entry name" value="EmrE-like"/>
</dbReference>
<protein>
    <recommendedName>
        <fullName evidence="6">Sugar phosphate transporter domain-containing protein</fullName>
    </recommendedName>
</protein>
<keyword evidence="3 5" id="KW-1133">Transmembrane helix</keyword>
<feature type="transmembrane region" description="Helical" evidence="5">
    <location>
        <begin position="260"/>
        <end position="277"/>
    </location>
</feature>
<organism evidence="7">
    <name type="scientific">Pelagomonas calceolata</name>
    <dbReference type="NCBI Taxonomy" id="35677"/>
    <lineage>
        <taxon>Eukaryota</taxon>
        <taxon>Sar</taxon>
        <taxon>Stramenopiles</taxon>
        <taxon>Ochrophyta</taxon>
        <taxon>Pelagophyceae</taxon>
        <taxon>Pelagomonadales</taxon>
        <taxon>Pelagomonadaceae</taxon>
        <taxon>Pelagomonas</taxon>
    </lineage>
</organism>
<feature type="transmembrane region" description="Helical" evidence="5">
    <location>
        <begin position="219"/>
        <end position="240"/>
    </location>
</feature>
<feature type="transmembrane region" description="Helical" evidence="5">
    <location>
        <begin position="70"/>
        <end position="89"/>
    </location>
</feature>
<dbReference type="InterPro" id="IPR004853">
    <property type="entry name" value="Sugar_P_trans_dom"/>
</dbReference>
<feature type="transmembrane region" description="Helical" evidence="5">
    <location>
        <begin position="162"/>
        <end position="182"/>
    </location>
</feature>
<evidence type="ECO:0000256" key="1">
    <source>
        <dbReference type="ARBA" id="ARBA00004141"/>
    </source>
</evidence>
<evidence type="ECO:0000259" key="6">
    <source>
        <dbReference type="Pfam" id="PF03151"/>
    </source>
</evidence>
<keyword evidence="4 5" id="KW-0472">Membrane</keyword>
<gene>
    <name evidence="7" type="ORF">PCAL00307_LOCUS3349</name>
    <name evidence="8" type="ORF">PECAL_3P01700</name>
</gene>
<reference evidence="7" key="1">
    <citation type="submission" date="2021-01" db="EMBL/GenBank/DDBJ databases">
        <authorList>
            <person name="Corre E."/>
            <person name="Pelletier E."/>
            <person name="Niang G."/>
            <person name="Scheremetjew M."/>
            <person name="Finn R."/>
            <person name="Kale V."/>
            <person name="Holt S."/>
            <person name="Cochrane G."/>
            <person name="Meng A."/>
            <person name="Brown T."/>
            <person name="Cohen L."/>
        </authorList>
    </citation>
    <scope>NUCLEOTIDE SEQUENCE</scope>
    <source>
        <strain evidence="7">CCMP1756</strain>
    </source>
</reference>
<evidence type="ECO:0000313" key="7">
    <source>
        <dbReference type="EMBL" id="CAE0687915.1"/>
    </source>
</evidence>
<dbReference type="GO" id="GO:0016020">
    <property type="term" value="C:membrane"/>
    <property type="evidence" value="ECO:0007669"/>
    <property type="project" value="UniProtKB-SubCell"/>
</dbReference>
<dbReference type="PANTHER" id="PTHR11132">
    <property type="entry name" value="SOLUTE CARRIER FAMILY 35"/>
    <property type="match status" value="1"/>
</dbReference>